<dbReference type="AlphaFoldDB" id="A0A4Y7IAN7"/>
<evidence type="ECO:0000313" key="1">
    <source>
        <dbReference type="EMBL" id="RZC44469.1"/>
    </source>
</evidence>
<proteinExistence type="predicted"/>
<reference evidence="1 2" key="1">
    <citation type="journal article" date="2018" name="Science">
        <title>The opium poppy genome and morphinan production.</title>
        <authorList>
            <person name="Guo L."/>
            <person name="Winzer T."/>
            <person name="Yang X."/>
            <person name="Li Y."/>
            <person name="Ning Z."/>
            <person name="He Z."/>
            <person name="Teodor R."/>
            <person name="Lu Y."/>
            <person name="Bowser T.A."/>
            <person name="Graham I.A."/>
            <person name="Ye K."/>
        </authorList>
    </citation>
    <scope>NUCLEOTIDE SEQUENCE [LARGE SCALE GENOMIC DNA]</scope>
    <source>
        <strain evidence="2">cv. HN1</strain>
        <tissue evidence="1">Leaves</tissue>
    </source>
</reference>
<dbReference type="EMBL" id="CM010715">
    <property type="protein sequence ID" value="RZC44469.1"/>
    <property type="molecule type" value="Genomic_DNA"/>
</dbReference>
<organism evidence="1 2">
    <name type="scientific">Papaver somniferum</name>
    <name type="common">Opium poppy</name>
    <dbReference type="NCBI Taxonomy" id="3469"/>
    <lineage>
        <taxon>Eukaryota</taxon>
        <taxon>Viridiplantae</taxon>
        <taxon>Streptophyta</taxon>
        <taxon>Embryophyta</taxon>
        <taxon>Tracheophyta</taxon>
        <taxon>Spermatophyta</taxon>
        <taxon>Magnoliopsida</taxon>
        <taxon>Ranunculales</taxon>
        <taxon>Papaveraceae</taxon>
        <taxon>Papaveroideae</taxon>
        <taxon>Papaver</taxon>
    </lineage>
</organism>
<name>A0A4Y7IAN7_PAPSO</name>
<protein>
    <recommendedName>
        <fullName evidence="3">Ubiquitin-like domain-containing protein</fullName>
    </recommendedName>
</protein>
<keyword evidence="2" id="KW-1185">Reference proteome</keyword>
<accession>A0A4Y7IAN7</accession>
<dbReference type="Gramene" id="RZC44469">
    <property type="protein sequence ID" value="RZC44469"/>
    <property type="gene ID" value="C5167_037424"/>
</dbReference>
<evidence type="ECO:0000313" key="2">
    <source>
        <dbReference type="Proteomes" id="UP000316621"/>
    </source>
</evidence>
<sequence>MDRHFLCVVIRGTDTCPYQVTTKSTVDELKAHVCSYWNSILPDSIQFVFDYEGRSNVVDSDVKLCSFLSLCIVNQLSFLELRLFERVPLRAPDFVREPTTSEFSLAPDPSSAQLVNPCHLQPSFLLCSFLP</sequence>
<gene>
    <name evidence="1" type="ORF">C5167_037424</name>
</gene>
<dbReference type="Proteomes" id="UP000316621">
    <property type="component" value="Chromosome 1"/>
</dbReference>
<evidence type="ECO:0008006" key="3">
    <source>
        <dbReference type="Google" id="ProtNLM"/>
    </source>
</evidence>